<evidence type="ECO:0000313" key="2">
    <source>
        <dbReference type="Proteomes" id="UP001219518"/>
    </source>
</evidence>
<gene>
    <name evidence="1" type="ORF">KUF71_010316</name>
</gene>
<evidence type="ECO:0000313" key="1">
    <source>
        <dbReference type="EMBL" id="KAK3921101.1"/>
    </source>
</evidence>
<organism evidence="1 2">
    <name type="scientific">Frankliniella fusca</name>
    <dbReference type="NCBI Taxonomy" id="407009"/>
    <lineage>
        <taxon>Eukaryota</taxon>
        <taxon>Metazoa</taxon>
        <taxon>Ecdysozoa</taxon>
        <taxon>Arthropoda</taxon>
        <taxon>Hexapoda</taxon>
        <taxon>Insecta</taxon>
        <taxon>Pterygota</taxon>
        <taxon>Neoptera</taxon>
        <taxon>Paraneoptera</taxon>
        <taxon>Thysanoptera</taxon>
        <taxon>Terebrantia</taxon>
        <taxon>Thripoidea</taxon>
        <taxon>Thripidae</taxon>
        <taxon>Frankliniella</taxon>
    </lineage>
</organism>
<protein>
    <submittedName>
        <fullName evidence="1">ADP,ATP carrier protein 2</fullName>
    </submittedName>
</protein>
<accession>A0AAE1HGU6</accession>
<proteinExistence type="predicted"/>
<dbReference type="Proteomes" id="UP001219518">
    <property type="component" value="Unassembled WGS sequence"/>
</dbReference>
<comment type="caution">
    <text evidence="1">The sequence shown here is derived from an EMBL/GenBank/DDBJ whole genome shotgun (WGS) entry which is preliminary data.</text>
</comment>
<dbReference type="AlphaFoldDB" id="A0AAE1HGU6"/>
<dbReference type="EMBL" id="JAHWGI010001033">
    <property type="protein sequence ID" value="KAK3921101.1"/>
    <property type="molecule type" value="Genomic_DNA"/>
</dbReference>
<keyword evidence="2" id="KW-1185">Reference proteome</keyword>
<reference evidence="1" key="2">
    <citation type="journal article" date="2023" name="BMC Genomics">
        <title>Pest status, molecular evolution, and epigenetic factors derived from the genome assembly of Frankliniella fusca, a thysanopteran phytovirus vector.</title>
        <authorList>
            <person name="Catto M.A."/>
            <person name="Labadie P.E."/>
            <person name="Jacobson A.L."/>
            <person name="Kennedy G.G."/>
            <person name="Srinivasan R."/>
            <person name="Hunt B.G."/>
        </authorList>
    </citation>
    <scope>NUCLEOTIDE SEQUENCE</scope>
    <source>
        <strain evidence="1">PL_HMW_Pooled</strain>
    </source>
</reference>
<name>A0AAE1HGU6_9NEOP</name>
<sequence>MHRKFVPCPQEMLKKNPLYMRNIRYLYLLARSFEVPSTCLALACGCSLSLLLPVESGSEAVFWLYQRDEKKSNPDLYFGGHGSFPSSVTCDTWRVPVLLLRLLIVAAGSPLGSNFENFACGILFRCIKL</sequence>
<reference evidence="1" key="1">
    <citation type="submission" date="2021-07" db="EMBL/GenBank/DDBJ databases">
        <authorList>
            <person name="Catto M.A."/>
            <person name="Jacobson A."/>
            <person name="Kennedy G."/>
            <person name="Labadie P."/>
            <person name="Hunt B.G."/>
            <person name="Srinivasan R."/>
        </authorList>
    </citation>
    <scope>NUCLEOTIDE SEQUENCE</scope>
    <source>
        <strain evidence="1">PL_HMW_Pooled</strain>
        <tissue evidence="1">Head</tissue>
    </source>
</reference>